<dbReference type="AlphaFoldDB" id="A0A192D294"/>
<evidence type="ECO:0000313" key="2">
    <source>
        <dbReference type="EMBL" id="ANK11869.1"/>
    </source>
</evidence>
<reference evidence="2 3" key="1">
    <citation type="submission" date="2016-05" db="EMBL/GenBank/DDBJ databases">
        <title>Compelete Genome Sequence of Bacteriochlorophyll-Synthesizing Bacterium Porphyrobacter neustonensis DSM 9434.</title>
        <authorList>
            <person name="Shi X.-L."/>
            <person name="Wu Y.-H."/>
            <person name="Cheng H."/>
            <person name="Xu L."/>
            <person name="Zhang X.-Q."/>
            <person name="Wang C.-S."/>
            <person name="Xu X.-W."/>
        </authorList>
    </citation>
    <scope>NUCLEOTIDE SEQUENCE [LARGE SCALE GENOMIC DNA]</scope>
    <source>
        <strain evidence="2 3">DSM 9434</strain>
    </source>
</reference>
<sequence>MKSRFLMTAAALFAIVAPLAPAMAQPAPELVFALPVTDGMESEPVSNVQLTFNTNVTISHVDIETPDGVKLVLFDVMANDGEGQTSMVFSFDLPVPIVAPGQYFINYVAEVNRKDGTSDSVSAHSSFTMLEQ</sequence>
<evidence type="ECO:0000313" key="3">
    <source>
        <dbReference type="Proteomes" id="UP000078263"/>
    </source>
</evidence>
<feature type="signal peptide" evidence="1">
    <location>
        <begin position="1"/>
        <end position="24"/>
    </location>
</feature>
<dbReference type="RefSeq" id="WP_068349184.1">
    <property type="nucleotide sequence ID" value="NZ_CP016033.1"/>
</dbReference>
<feature type="chain" id="PRO_5008251676" evidence="1">
    <location>
        <begin position="25"/>
        <end position="132"/>
    </location>
</feature>
<dbReference type="KEGG" id="pns:A9D12_01705"/>
<protein>
    <submittedName>
        <fullName evidence="2">Uncharacterized protein</fullName>
    </submittedName>
</protein>
<keyword evidence="3" id="KW-1185">Reference proteome</keyword>
<name>A0A192D294_9SPHN</name>
<organism evidence="2 3">
    <name type="scientific">Erythrobacter neustonensis</name>
    <dbReference type="NCBI Taxonomy" id="1112"/>
    <lineage>
        <taxon>Bacteria</taxon>
        <taxon>Pseudomonadati</taxon>
        <taxon>Pseudomonadota</taxon>
        <taxon>Alphaproteobacteria</taxon>
        <taxon>Sphingomonadales</taxon>
        <taxon>Erythrobacteraceae</taxon>
        <taxon>Erythrobacter/Porphyrobacter group</taxon>
        <taxon>Erythrobacter</taxon>
    </lineage>
</organism>
<dbReference type="STRING" id="1112.A9D12_01705"/>
<proteinExistence type="predicted"/>
<dbReference type="OrthoDB" id="7596096at2"/>
<dbReference type="Proteomes" id="UP000078263">
    <property type="component" value="Chromosome"/>
</dbReference>
<accession>A0A192D294</accession>
<dbReference type="EMBL" id="CP016033">
    <property type="protein sequence ID" value="ANK11869.1"/>
    <property type="molecule type" value="Genomic_DNA"/>
</dbReference>
<keyword evidence="1" id="KW-0732">Signal</keyword>
<gene>
    <name evidence="2" type="ORF">A9D12_01705</name>
</gene>
<evidence type="ECO:0000256" key="1">
    <source>
        <dbReference type="SAM" id="SignalP"/>
    </source>
</evidence>